<evidence type="ECO:0000256" key="1">
    <source>
        <dbReference type="SAM" id="Phobius"/>
    </source>
</evidence>
<reference evidence="2 3" key="1">
    <citation type="journal article" date="2016" name="Nat. Commun.">
        <title>Thousands of microbial genomes shed light on interconnected biogeochemical processes in an aquifer system.</title>
        <authorList>
            <person name="Anantharaman K."/>
            <person name="Brown C.T."/>
            <person name="Hug L.A."/>
            <person name="Sharon I."/>
            <person name="Castelle C.J."/>
            <person name="Probst A.J."/>
            <person name="Thomas B.C."/>
            <person name="Singh A."/>
            <person name="Wilkins M.J."/>
            <person name="Karaoz U."/>
            <person name="Brodie E.L."/>
            <person name="Williams K.H."/>
            <person name="Hubbard S.S."/>
            <person name="Banfield J.F."/>
        </authorList>
    </citation>
    <scope>NUCLEOTIDE SEQUENCE [LARGE SCALE GENOMIC DNA]</scope>
</reference>
<protein>
    <submittedName>
        <fullName evidence="2">Uncharacterized protein</fullName>
    </submittedName>
</protein>
<dbReference type="EMBL" id="MHMS01000011">
    <property type="protein sequence ID" value="OGZ32228.1"/>
    <property type="molecule type" value="Genomic_DNA"/>
</dbReference>
<sequence length="83" mass="9738">MLKILIALFLFIIIISIFGDYKLETSLLLVFLIGLPAAFFHAFVIEKRNLRDILKDEESLWNWKGIFGLFIIVLIIYFLSLIF</sequence>
<keyword evidence="1" id="KW-0812">Transmembrane</keyword>
<evidence type="ECO:0000313" key="3">
    <source>
        <dbReference type="Proteomes" id="UP000176787"/>
    </source>
</evidence>
<keyword evidence="1" id="KW-0472">Membrane</keyword>
<organism evidence="2 3">
    <name type="scientific">Candidatus Niyogibacteria bacterium RIFCSPLOWO2_12_FULL_41_13</name>
    <dbReference type="NCBI Taxonomy" id="1801726"/>
    <lineage>
        <taxon>Bacteria</taxon>
        <taxon>Candidatus Niyogiibacteriota</taxon>
    </lineage>
</organism>
<accession>A0A1G2F3Q8</accession>
<name>A0A1G2F3Q8_9BACT</name>
<gene>
    <name evidence="2" type="ORF">A3H02_00790</name>
</gene>
<proteinExistence type="predicted"/>
<dbReference type="AlphaFoldDB" id="A0A1G2F3Q8"/>
<feature type="transmembrane region" description="Helical" evidence="1">
    <location>
        <begin position="29"/>
        <end position="45"/>
    </location>
</feature>
<comment type="caution">
    <text evidence="2">The sequence shown here is derived from an EMBL/GenBank/DDBJ whole genome shotgun (WGS) entry which is preliminary data.</text>
</comment>
<feature type="transmembrane region" description="Helical" evidence="1">
    <location>
        <begin position="65"/>
        <end position="82"/>
    </location>
</feature>
<keyword evidence="1" id="KW-1133">Transmembrane helix</keyword>
<dbReference type="Proteomes" id="UP000176787">
    <property type="component" value="Unassembled WGS sequence"/>
</dbReference>
<evidence type="ECO:0000313" key="2">
    <source>
        <dbReference type="EMBL" id="OGZ32228.1"/>
    </source>
</evidence>